<gene>
    <name evidence="2" type="ORF">J1N35_038421</name>
</gene>
<protein>
    <recommendedName>
        <fullName evidence="1">DUF4283 domain-containing protein</fullName>
    </recommendedName>
</protein>
<proteinExistence type="predicted"/>
<dbReference type="Proteomes" id="UP000828251">
    <property type="component" value="Unassembled WGS sequence"/>
</dbReference>
<feature type="domain" description="DUF4283" evidence="1">
    <location>
        <begin position="19"/>
        <end position="57"/>
    </location>
</feature>
<dbReference type="EMBL" id="JAIQCV010000011">
    <property type="protein sequence ID" value="KAH1047637.1"/>
    <property type="molecule type" value="Genomic_DNA"/>
</dbReference>
<sequence>METLEAIHALPTDGPQEWVFLVKLQNSDGYEKVLSQGLWTIFGQYLMVQPWSIDFNPIKPYPSIVMTWIRFLRLLGHMYRKKILWEIGEMVGKLVKLDLNTGNKVRGRYARMAIYVNLEWLLIFKVLINGNIQQIEYESLLIVCFSYGQYGHLKDSCRKVEESLATLVEGNNLLEKELLDSATMVETDLFEPWILVERRVRKQIREPRNSSKNFQGATLLEKGDVNQKLHNSTVRRDTVSKDGFPSSANDKKIMGPIPWIAIGDFNAILSPNKKLGGNSSGRRCS</sequence>
<dbReference type="InterPro" id="IPR040256">
    <property type="entry name" value="At4g02000-like"/>
</dbReference>
<evidence type="ECO:0000313" key="3">
    <source>
        <dbReference type="Proteomes" id="UP000828251"/>
    </source>
</evidence>
<organism evidence="2 3">
    <name type="scientific">Gossypium stocksii</name>
    <dbReference type="NCBI Taxonomy" id="47602"/>
    <lineage>
        <taxon>Eukaryota</taxon>
        <taxon>Viridiplantae</taxon>
        <taxon>Streptophyta</taxon>
        <taxon>Embryophyta</taxon>
        <taxon>Tracheophyta</taxon>
        <taxon>Spermatophyta</taxon>
        <taxon>Magnoliopsida</taxon>
        <taxon>eudicotyledons</taxon>
        <taxon>Gunneridae</taxon>
        <taxon>Pentapetalae</taxon>
        <taxon>rosids</taxon>
        <taxon>malvids</taxon>
        <taxon>Malvales</taxon>
        <taxon>Malvaceae</taxon>
        <taxon>Malvoideae</taxon>
        <taxon>Gossypium</taxon>
    </lineage>
</organism>
<evidence type="ECO:0000313" key="2">
    <source>
        <dbReference type="EMBL" id="KAH1047637.1"/>
    </source>
</evidence>
<dbReference type="OrthoDB" id="1926761at2759"/>
<reference evidence="2 3" key="1">
    <citation type="journal article" date="2021" name="Plant Biotechnol. J.">
        <title>Multi-omics assisted identification of the key and species-specific regulatory components of drought-tolerant mechanisms in Gossypium stocksii.</title>
        <authorList>
            <person name="Yu D."/>
            <person name="Ke L."/>
            <person name="Zhang D."/>
            <person name="Wu Y."/>
            <person name="Sun Y."/>
            <person name="Mei J."/>
            <person name="Sun J."/>
            <person name="Sun Y."/>
        </authorList>
    </citation>
    <scope>NUCLEOTIDE SEQUENCE [LARGE SCALE GENOMIC DNA]</scope>
    <source>
        <strain evidence="3">cv. E1</strain>
        <tissue evidence="2">Leaf</tissue>
    </source>
</reference>
<dbReference type="AlphaFoldDB" id="A0A9D3ULT8"/>
<dbReference type="PANTHER" id="PTHR31286:SF173">
    <property type="entry name" value="DUF4283 DOMAIN-CONTAINING PROTEIN"/>
    <property type="match status" value="1"/>
</dbReference>
<comment type="caution">
    <text evidence="2">The sequence shown here is derived from an EMBL/GenBank/DDBJ whole genome shotgun (WGS) entry which is preliminary data.</text>
</comment>
<accession>A0A9D3ULT8</accession>
<keyword evidence="3" id="KW-1185">Reference proteome</keyword>
<dbReference type="InterPro" id="IPR025558">
    <property type="entry name" value="DUF4283"/>
</dbReference>
<dbReference type="Pfam" id="PF14111">
    <property type="entry name" value="DUF4283"/>
    <property type="match status" value="1"/>
</dbReference>
<evidence type="ECO:0000259" key="1">
    <source>
        <dbReference type="Pfam" id="PF14111"/>
    </source>
</evidence>
<dbReference type="PANTHER" id="PTHR31286">
    <property type="entry name" value="GLYCINE-RICH CELL WALL STRUCTURAL PROTEIN 1.8-LIKE"/>
    <property type="match status" value="1"/>
</dbReference>
<name>A0A9D3ULT8_9ROSI</name>